<accession>A0A183JP57</accession>
<reference evidence="4" key="1">
    <citation type="submission" date="2016-06" db="UniProtKB">
        <authorList>
            <consortium name="WormBaseParasite"/>
        </authorList>
    </citation>
    <scope>IDENTIFICATION</scope>
</reference>
<dbReference type="Proteomes" id="UP000279833">
    <property type="component" value="Unassembled WGS sequence"/>
</dbReference>
<feature type="repeat" description="HEAT" evidence="1">
    <location>
        <begin position="44"/>
        <end position="72"/>
    </location>
</feature>
<dbReference type="SUPFAM" id="SSF48371">
    <property type="entry name" value="ARM repeat"/>
    <property type="match status" value="1"/>
</dbReference>
<dbReference type="AlphaFoldDB" id="A0A183JP57"/>
<reference evidence="2 3" key="2">
    <citation type="submission" date="2018-11" db="EMBL/GenBank/DDBJ databases">
        <authorList>
            <consortium name="Pathogen Informatics"/>
        </authorList>
    </citation>
    <scope>NUCLEOTIDE SEQUENCE [LARGE SCALE GENOMIC DNA]</scope>
    <source>
        <strain evidence="2">Dakar</strain>
        <strain evidence="3">Dakar, Senegal</strain>
    </source>
</reference>
<proteinExistence type="predicted"/>
<evidence type="ECO:0000313" key="2">
    <source>
        <dbReference type="EMBL" id="VDO89265.1"/>
    </source>
</evidence>
<keyword evidence="3" id="KW-1185">Reference proteome</keyword>
<dbReference type="EMBL" id="UZAK01006026">
    <property type="protein sequence ID" value="VDO89265.1"/>
    <property type="molecule type" value="Genomic_DNA"/>
</dbReference>
<protein>
    <submittedName>
        <fullName evidence="4">HEAT repeat domain-containing protein</fullName>
    </submittedName>
</protein>
<name>A0A183JP57_9TREM</name>
<sequence length="72" mass="8436">MFDQENERNINILTYSGLIIARCLCSIIKLFPEQLISRHRDVNILPFLDQLADDPNQNVRIEAVQARNLWLI</sequence>
<gene>
    <name evidence="2" type="ORF">SCUD_LOCUS4493</name>
</gene>
<evidence type="ECO:0000256" key="1">
    <source>
        <dbReference type="PROSITE-ProRule" id="PRU00103"/>
    </source>
</evidence>
<organism evidence="4">
    <name type="scientific">Schistosoma curassoni</name>
    <dbReference type="NCBI Taxonomy" id="6186"/>
    <lineage>
        <taxon>Eukaryota</taxon>
        <taxon>Metazoa</taxon>
        <taxon>Spiralia</taxon>
        <taxon>Lophotrochozoa</taxon>
        <taxon>Platyhelminthes</taxon>
        <taxon>Trematoda</taxon>
        <taxon>Digenea</taxon>
        <taxon>Strigeidida</taxon>
        <taxon>Schistosomatoidea</taxon>
        <taxon>Schistosomatidae</taxon>
        <taxon>Schistosoma</taxon>
    </lineage>
</organism>
<dbReference type="WBParaSite" id="SCUD_0000449301-mRNA-1">
    <property type="protein sequence ID" value="SCUD_0000449301-mRNA-1"/>
    <property type="gene ID" value="SCUD_0000449301"/>
</dbReference>
<evidence type="ECO:0000313" key="3">
    <source>
        <dbReference type="Proteomes" id="UP000279833"/>
    </source>
</evidence>
<evidence type="ECO:0000313" key="4">
    <source>
        <dbReference type="WBParaSite" id="SCUD_0000449301-mRNA-1"/>
    </source>
</evidence>
<dbReference type="InterPro" id="IPR021133">
    <property type="entry name" value="HEAT_type_2"/>
</dbReference>
<dbReference type="PROSITE" id="PS50077">
    <property type="entry name" value="HEAT_REPEAT"/>
    <property type="match status" value="1"/>
</dbReference>
<dbReference type="InterPro" id="IPR016024">
    <property type="entry name" value="ARM-type_fold"/>
</dbReference>